<reference evidence="2 3" key="1">
    <citation type="submission" date="2018-03" db="EMBL/GenBank/DDBJ databases">
        <title>Bioinformatic expansion and discovery of thiopeptide antibiotics.</title>
        <authorList>
            <person name="Schwalen C.J."/>
            <person name="Hudson G.A."/>
            <person name="Mitchell D.A."/>
        </authorList>
    </citation>
    <scope>NUCLEOTIDE SEQUENCE [LARGE SCALE GENOMIC DNA]</scope>
    <source>
        <strain evidence="2 3">NRRL 8041</strain>
    </source>
</reference>
<dbReference type="InterPro" id="IPR002789">
    <property type="entry name" value="HerA_central"/>
</dbReference>
<dbReference type="Proteomes" id="UP000248333">
    <property type="component" value="Unassembled WGS sequence"/>
</dbReference>
<sequence length="582" mass="63558">MTELERALRKLQRKHTVSRVAYRYLSGRPLSGKPGYPYRHRGPGRLAGWQRQVIRLSVPATAALAVAQPEQVGSLIGSAVLVSGYRLRRRFTMRRFNREYVTPTLAALVPAMGLQTGIRLHVDPSLGNLTPRLAKPLSPAEKAVRLWYGENAEPIIRWLPERAQRAAWAAQRQAEPITSRLAVFRRPADPDKGPRIELTANTPYLTREQRQLVSSIVGSKIPVADLVETWHQVGPRVTATWTVRKRPPSRVGAEQVAANLAGLAEWEFYIGQGAGDRPVTLSLRDDSPHIAVSAGTGAGKSVLAELVAVQVLNRGGRVVILDRKGSHRWALGLSGVDYCTKPAQMHDALVRLAALADERNTLAMHEAEDWDPGPRVLVIAEELNATIGQLVNFWAEARGKGDPKRSPAVSALADLLFMGRSAKVNVLAIAQMLTARAIGGPEARENFGVRCLARYTANNWKMLVPEAAMPRASRTLGRWQIVIGGQATETQVAYLTVAEARELACPRSPGTSQVSGLSSPAGDFLTLRQAVEAGVLPWTYEATKKRLQRGVGEVPEARGKQGNADLYTREELAAWAGKTEPA</sequence>
<feature type="domain" description="Helicase HerA central" evidence="1">
    <location>
        <begin position="276"/>
        <end position="336"/>
    </location>
</feature>
<dbReference type="Pfam" id="PF01935">
    <property type="entry name" value="DUF87"/>
    <property type="match status" value="1"/>
</dbReference>
<dbReference type="Gene3D" id="3.40.50.300">
    <property type="entry name" value="P-loop containing nucleotide triphosphate hydrolases"/>
    <property type="match status" value="1"/>
</dbReference>
<organism evidence="2 3">
    <name type="scientific">Micromonospora arborensis</name>
    <dbReference type="NCBI Taxonomy" id="2116518"/>
    <lineage>
        <taxon>Bacteria</taxon>
        <taxon>Bacillati</taxon>
        <taxon>Actinomycetota</taxon>
        <taxon>Actinomycetes</taxon>
        <taxon>Micromonosporales</taxon>
        <taxon>Micromonosporaceae</taxon>
        <taxon>Micromonospora</taxon>
    </lineage>
</organism>
<dbReference type="AlphaFoldDB" id="A0A318NNF0"/>
<protein>
    <recommendedName>
        <fullName evidence="1">Helicase HerA central domain-containing protein</fullName>
    </recommendedName>
</protein>
<proteinExistence type="predicted"/>
<name>A0A318NNF0_9ACTN</name>
<evidence type="ECO:0000313" key="2">
    <source>
        <dbReference type="EMBL" id="PYC73902.1"/>
    </source>
</evidence>
<dbReference type="CDD" id="cd01127">
    <property type="entry name" value="TrwB_TraG_TraD_VirD4"/>
    <property type="match status" value="1"/>
</dbReference>
<gene>
    <name evidence="2" type="ORF">C7C45_06090</name>
</gene>
<comment type="caution">
    <text evidence="2">The sequence shown here is derived from an EMBL/GenBank/DDBJ whole genome shotgun (WGS) entry which is preliminary data.</text>
</comment>
<dbReference type="EMBL" id="PYBV01000008">
    <property type="protein sequence ID" value="PYC73902.1"/>
    <property type="molecule type" value="Genomic_DNA"/>
</dbReference>
<evidence type="ECO:0000313" key="3">
    <source>
        <dbReference type="Proteomes" id="UP000248333"/>
    </source>
</evidence>
<keyword evidence="3" id="KW-1185">Reference proteome</keyword>
<dbReference type="SUPFAM" id="SSF52540">
    <property type="entry name" value="P-loop containing nucleoside triphosphate hydrolases"/>
    <property type="match status" value="1"/>
</dbReference>
<dbReference type="OrthoDB" id="3298361at2"/>
<evidence type="ECO:0000259" key="1">
    <source>
        <dbReference type="Pfam" id="PF01935"/>
    </source>
</evidence>
<dbReference type="RefSeq" id="WP_110562671.1">
    <property type="nucleotide sequence ID" value="NZ_PYBV01000008.1"/>
</dbReference>
<accession>A0A318NNF0</accession>
<dbReference type="InterPro" id="IPR027417">
    <property type="entry name" value="P-loop_NTPase"/>
</dbReference>